<comment type="caution">
    <text evidence="2">The sequence shown here is derived from an EMBL/GenBank/DDBJ whole genome shotgun (WGS) entry which is preliminary data.</text>
</comment>
<proteinExistence type="predicted"/>
<organism evidence="2 3">
    <name type="scientific">Pseudomonas caricapapayae</name>
    <dbReference type="NCBI Taxonomy" id="46678"/>
    <lineage>
        <taxon>Bacteria</taxon>
        <taxon>Pseudomonadati</taxon>
        <taxon>Pseudomonadota</taxon>
        <taxon>Gammaproteobacteria</taxon>
        <taxon>Pseudomonadales</taxon>
        <taxon>Pseudomonadaceae</taxon>
        <taxon>Pseudomonas</taxon>
    </lineage>
</organism>
<feature type="domain" description="DUF4935" evidence="1">
    <location>
        <begin position="52"/>
        <end position="215"/>
    </location>
</feature>
<dbReference type="EMBL" id="RBUY01000070">
    <property type="protein sequence ID" value="RMV76453.1"/>
    <property type="molecule type" value="Genomic_DNA"/>
</dbReference>
<dbReference type="Pfam" id="PF16289">
    <property type="entry name" value="PIN_12"/>
    <property type="match status" value="1"/>
</dbReference>
<evidence type="ECO:0000313" key="3">
    <source>
        <dbReference type="Proteomes" id="UP000269872"/>
    </source>
</evidence>
<sequence>MTIQSRAETSLVPAIQEKNTSNVAESKSGKHLHALCSNRFGILHMPLVTTNVFIDTEFYVKAEMDFESQTFKSFEELCQKGELVYITNTVVEQEVKKKILESIKEGLKNLENFKKRAGFLRNDDELAAKIFPDLTGDELKKRGHDDFQDFLRSSNASILDMSKVNPNEILDMFFKQIRPFGAKKQTEFRDAFSLLAIRSALKRGEKIYVISADPDHRAFCQGNDQFISVDTLSAMLDIFYKHIDARSEFVERFLQDKNDAVRAEIRSFLNDADGYNSSTWEDAELDHFEVIEIEDFEPEITHLDAETCLISFDVTVKFKVEVSGPDTANSYYDKEDDVLHVFDTSERTEEEEFNFSAEIELSFESDEGEFINEEFKLSIIDLHKGIEFGVEEYPYIDPRM</sequence>
<protein>
    <recommendedName>
        <fullName evidence="1">DUF4935 domain-containing protein</fullName>
    </recommendedName>
</protein>
<evidence type="ECO:0000259" key="1">
    <source>
        <dbReference type="Pfam" id="PF16289"/>
    </source>
</evidence>
<dbReference type="RefSeq" id="WP_223813435.1">
    <property type="nucleotide sequence ID" value="NZ_RBUY01000070.1"/>
</dbReference>
<gene>
    <name evidence="2" type="ORF">ALP05_00680</name>
</gene>
<evidence type="ECO:0000313" key="2">
    <source>
        <dbReference type="EMBL" id="RMV76453.1"/>
    </source>
</evidence>
<dbReference type="AlphaFoldDB" id="A0A3M6F7M2"/>
<dbReference type="InterPro" id="IPR032557">
    <property type="entry name" value="DUF4935"/>
</dbReference>
<reference evidence="2 3" key="1">
    <citation type="submission" date="2018-08" db="EMBL/GenBank/DDBJ databases">
        <title>Recombination of ecologically and evolutionarily significant loci maintains genetic cohesion in the Pseudomonas syringae species complex.</title>
        <authorList>
            <person name="Dillon M."/>
            <person name="Thakur S."/>
            <person name="Almeida R.N.D."/>
            <person name="Weir B.S."/>
            <person name="Guttman D.S."/>
        </authorList>
    </citation>
    <scope>NUCLEOTIDE SEQUENCE [LARGE SCALE GENOMIC DNA]</scope>
    <source>
        <strain evidence="2 3">ICMP 7496</strain>
    </source>
</reference>
<accession>A0A3M6F7M2</accession>
<dbReference type="Proteomes" id="UP000269872">
    <property type="component" value="Unassembled WGS sequence"/>
</dbReference>
<name>A0A3M6F7M2_9PSED</name>